<dbReference type="AlphaFoldDB" id="A0A329RAL9"/>
<dbReference type="VEuPathDB" id="FungiDB:PC110_g21830"/>
<dbReference type="EMBL" id="MJFZ01001587">
    <property type="protein sequence ID" value="RAW21727.1"/>
    <property type="molecule type" value="Genomic_DNA"/>
</dbReference>
<proteinExistence type="predicted"/>
<reference evidence="7" key="3">
    <citation type="submission" date="2021-01" db="EMBL/GenBank/DDBJ databases">
        <title>Phytophthora aleatoria, a newly-described species from Pinus radiata is distinct from Phytophthora cactorum isolates based on comparative genomics.</title>
        <authorList>
            <person name="Mcdougal R."/>
            <person name="Panda P."/>
            <person name="Williams N."/>
            <person name="Studholme D.J."/>
        </authorList>
    </citation>
    <scope>NUCLEOTIDE SEQUENCE</scope>
    <source>
        <strain evidence="7">NZFS 3830</strain>
    </source>
</reference>
<evidence type="ECO:0000313" key="8">
    <source>
        <dbReference type="EMBL" id="RAW21727.1"/>
    </source>
</evidence>
<dbReference type="Proteomes" id="UP000688947">
    <property type="component" value="Unassembled WGS sequence"/>
</dbReference>
<evidence type="ECO:0000313" key="9">
    <source>
        <dbReference type="Proteomes" id="UP000251314"/>
    </source>
</evidence>
<dbReference type="Proteomes" id="UP000697107">
    <property type="component" value="Unassembled WGS sequence"/>
</dbReference>
<evidence type="ECO:0000313" key="3">
    <source>
        <dbReference type="EMBL" id="KAG2903446.1"/>
    </source>
</evidence>
<evidence type="ECO:0000313" key="2">
    <source>
        <dbReference type="EMBL" id="KAG2851481.1"/>
    </source>
</evidence>
<dbReference type="EMBL" id="JAENGZ010001702">
    <property type="protein sequence ID" value="KAG6946664.1"/>
    <property type="molecule type" value="Genomic_DNA"/>
</dbReference>
<dbReference type="EMBL" id="RCML01000666">
    <property type="protein sequence ID" value="KAG2971476.1"/>
    <property type="molecule type" value="Genomic_DNA"/>
</dbReference>
<reference evidence="8 9" key="1">
    <citation type="submission" date="2018-01" db="EMBL/GenBank/DDBJ databases">
        <title>Draft genome of the strawberry crown rot pathogen Phytophthora cactorum.</title>
        <authorList>
            <person name="Armitage A.D."/>
            <person name="Lysoe E."/>
            <person name="Nellist C.F."/>
            <person name="Harrison R.J."/>
            <person name="Brurberg M.B."/>
        </authorList>
    </citation>
    <scope>NUCLEOTIDE SEQUENCE [LARGE SCALE GENOMIC DNA]</scope>
    <source>
        <strain evidence="8 9">10300</strain>
    </source>
</reference>
<dbReference type="Proteomes" id="UP000251314">
    <property type="component" value="Unassembled WGS sequence"/>
</dbReference>
<organism evidence="8 9">
    <name type="scientific">Phytophthora cactorum</name>
    <dbReference type="NCBI Taxonomy" id="29920"/>
    <lineage>
        <taxon>Eukaryota</taxon>
        <taxon>Sar</taxon>
        <taxon>Stramenopiles</taxon>
        <taxon>Oomycota</taxon>
        <taxon>Peronosporomycetes</taxon>
        <taxon>Peronosporales</taxon>
        <taxon>Peronosporaceae</taxon>
        <taxon>Phytophthora</taxon>
    </lineage>
</organism>
<dbReference type="Proteomes" id="UP000760860">
    <property type="component" value="Unassembled WGS sequence"/>
</dbReference>
<comment type="caution">
    <text evidence="8">The sequence shown here is derived from an EMBL/GenBank/DDBJ whole genome shotgun (WGS) entry which is preliminary data.</text>
</comment>
<keyword evidence="9" id="KW-1185">Reference proteome</keyword>
<dbReference type="EMBL" id="RCMG01000605">
    <property type="protein sequence ID" value="KAG2851481.1"/>
    <property type="molecule type" value="Genomic_DNA"/>
</dbReference>
<accession>A0A329RAL9</accession>
<dbReference type="EMBL" id="RCMI01000619">
    <property type="protein sequence ID" value="KAG2903446.1"/>
    <property type="molecule type" value="Genomic_DNA"/>
</dbReference>
<dbReference type="Proteomes" id="UP000774804">
    <property type="component" value="Unassembled WGS sequence"/>
</dbReference>
<gene>
    <name evidence="7" type="ORF">JG687_00016583</name>
    <name evidence="8" type="ORF">PC110_g21830</name>
    <name evidence="2" type="ORF">PC113_g15877</name>
    <name evidence="3" type="ORF">PC115_g15326</name>
    <name evidence="4" type="ORF">PC117_g17418</name>
    <name evidence="5" type="ORF">PC118_g16259</name>
    <name evidence="6" type="ORF">PC129_g14655</name>
</gene>
<evidence type="ECO:0000313" key="4">
    <source>
        <dbReference type="EMBL" id="KAG2917507.1"/>
    </source>
</evidence>
<sequence length="199" mass="22047">MEDGKNDLQERRGGWEAYRWIGEARRQLHRADVRQNEGDPSFPVQDQRYASNSSALLGNALDFHMHVDRGGSEAADQSAWSIRRDLHDHGDQGRSEMALGRGQAYDNEVDCDDIGNESYGGSRACYVRQGGDTSGDIPSRVGADSFVALLLNEDSPHDMNLLEENDDDIDRGDGINCSGDENNDPSDEVLCTGRTKTIW</sequence>
<dbReference type="OrthoDB" id="10274884at2759"/>
<evidence type="ECO:0000313" key="7">
    <source>
        <dbReference type="EMBL" id="KAG6946664.1"/>
    </source>
</evidence>
<dbReference type="EMBL" id="RCMK01000654">
    <property type="protein sequence ID" value="KAG2917507.1"/>
    <property type="molecule type" value="Genomic_DNA"/>
</dbReference>
<evidence type="ECO:0000313" key="5">
    <source>
        <dbReference type="EMBL" id="KAG2971476.1"/>
    </source>
</evidence>
<dbReference type="Proteomes" id="UP000736787">
    <property type="component" value="Unassembled WGS sequence"/>
</dbReference>
<evidence type="ECO:0000313" key="6">
    <source>
        <dbReference type="EMBL" id="KAG3214435.1"/>
    </source>
</evidence>
<feature type="region of interest" description="Disordered" evidence="1">
    <location>
        <begin position="176"/>
        <end position="199"/>
    </location>
</feature>
<protein>
    <submittedName>
        <fullName evidence="8">Uncharacterized protein</fullName>
    </submittedName>
</protein>
<name>A0A329RAL9_9STRA</name>
<dbReference type="EMBL" id="RCMV01000639">
    <property type="protein sequence ID" value="KAG3214435.1"/>
    <property type="molecule type" value="Genomic_DNA"/>
</dbReference>
<evidence type="ECO:0000256" key="1">
    <source>
        <dbReference type="SAM" id="MobiDB-lite"/>
    </source>
</evidence>
<dbReference type="Proteomes" id="UP000735874">
    <property type="component" value="Unassembled WGS sequence"/>
</dbReference>
<reference evidence="2" key="2">
    <citation type="submission" date="2018-10" db="EMBL/GenBank/DDBJ databases">
        <title>Effector identification in a new, highly contiguous assembly of the strawberry crown rot pathogen Phytophthora cactorum.</title>
        <authorList>
            <person name="Armitage A.D."/>
            <person name="Nellist C.F."/>
            <person name="Bates H."/>
            <person name="Vickerstaff R.J."/>
            <person name="Harrison R.J."/>
        </authorList>
    </citation>
    <scope>NUCLEOTIDE SEQUENCE</scope>
    <source>
        <strain evidence="2">15-7</strain>
        <strain evidence="3">4032</strain>
        <strain evidence="4">4040</strain>
        <strain evidence="5">P415</strain>
        <strain evidence="6">P421</strain>
    </source>
</reference>